<comment type="caution">
    <text evidence="4">The sequence shown here is derived from an EMBL/GenBank/DDBJ whole genome shotgun (WGS) entry which is preliminary data.</text>
</comment>
<dbReference type="PANTHER" id="PTHR21047">
    <property type="entry name" value="DTDP-6-DEOXY-D-GLUCOSE-3,5 EPIMERASE"/>
    <property type="match status" value="1"/>
</dbReference>
<dbReference type="PANTHER" id="PTHR21047:SF2">
    <property type="entry name" value="THYMIDINE DIPHOSPHO-4-KETO-RHAMNOSE 3,5-EPIMERASE"/>
    <property type="match status" value="1"/>
</dbReference>
<evidence type="ECO:0000256" key="2">
    <source>
        <dbReference type="PIRSR" id="PIRSR600888-3"/>
    </source>
</evidence>
<evidence type="ECO:0000256" key="1">
    <source>
        <dbReference type="PIRSR" id="PIRSR600888-1"/>
    </source>
</evidence>
<dbReference type="Pfam" id="PF00908">
    <property type="entry name" value="dTDP_sugar_isom"/>
    <property type="match status" value="1"/>
</dbReference>
<dbReference type="GO" id="GO:0019305">
    <property type="term" value="P:dTDP-rhamnose biosynthetic process"/>
    <property type="evidence" value="ECO:0007669"/>
    <property type="project" value="TreeGrafter"/>
</dbReference>
<dbReference type="Gene3D" id="2.60.120.10">
    <property type="entry name" value="Jelly Rolls"/>
    <property type="match status" value="1"/>
</dbReference>
<protein>
    <submittedName>
        <fullName evidence="4">dTDP-4-dehydrorhamnose 3,5-epimerase</fullName>
    </submittedName>
</protein>
<dbReference type="InterPro" id="IPR036291">
    <property type="entry name" value="NAD(P)-bd_dom_sf"/>
</dbReference>
<dbReference type="GO" id="GO:0008830">
    <property type="term" value="F:dTDP-4-dehydrorhamnose 3,5-epimerase activity"/>
    <property type="evidence" value="ECO:0007669"/>
    <property type="project" value="InterPro"/>
</dbReference>
<organism evidence="4 5">
    <name type="scientific">Candidatus Woesebacteria bacterium GW2011_GWA2_40_7b</name>
    <dbReference type="NCBI Taxonomy" id="1618563"/>
    <lineage>
        <taxon>Bacteria</taxon>
        <taxon>Candidatus Woeseibacteriota</taxon>
    </lineage>
</organism>
<accession>A0A0G0W4G8</accession>
<dbReference type="InterPro" id="IPR011051">
    <property type="entry name" value="RmlC_Cupin_sf"/>
</dbReference>
<dbReference type="STRING" id="1618563.UU12_C0028G0001"/>
<dbReference type="SUPFAM" id="SSF51182">
    <property type="entry name" value="RmlC-like cupins"/>
    <property type="match status" value="1"/>
</dbReference>
<feature type="compositionally biased region" description="Basic and acidic residues" evidence="3">
    <location>
        <begin position="221"/>
        <end position="232"/>
    </location>
</feature>
<evidence type="ECO:0000313" key="5">
    <source>
        <dbReference type="Proteomes" id="UP000034562"/>
    </source>
</evidence>
<evidence type="ECO:0000256" key="3">
    <source>
        <dbReference type="SAM" id="MobiDB-lite"/>
    </source>
</evidence>
<feature type="non-terminal residue" evidence="4">
    <location>
        <position position="1"/>
    </location>
</feature>
<dbReference type="Proteomes" id="UP000034562">
    <property type="component" value="Unassembled WGS sequence"/>
</dbReference>
<dbReference type="EMBL" id="LBZK01000028">
    <property type="protein sequence ID" value="KKR70147.1"/>
    <property type="molecule type" value="Genomic_DNA"/>
</dbReference>
<dbReference type="SUPFAM" id="SSF51735">
    <property type="entry name" value="NAD(P)-binding Rossmann-fold domains"/>
    <property type="match status" value="1"/>
</dbReference>
<name>A0A0G0W4G8_9BACT</name>
<dbReference type="GO" id="GO:0000271">
    <property type="term" value="P:polysaccharide biosynthetic process"/>
    <property type="evidence" value="ECO:0007669"/>
    <property type="project" value="TreeGrafter"/>
</dbReference>
<dbReference type="CDD" id="cd00438">
    <property type="entry name" value="cupin_RmlC"/>
    <property type="match status" value="1"/>
</dbReference>
<dbReference type="InterPro" id="IPR014710">
    <property type="entry name" value="RmlC-like_jellyroll"/>
</dbReference>
<feature type="region of interest" description="Disordered" evidence="3">
    <location>
        <begin position="221"/>
        <end position="242"/>
    </location>
</feature>
<sequence length="242" mass="28078">GKIKKDLGWEPLKSFESRLYETVKWYKENESWWRPIKEESEKFYREAEENKQAENFTGFIKETSIPGLLVIEMPTYEDERGFFRENVRLNSLEKVNNVKFSVKQWNHASSKPGVIRALHAEGWNKLVYPATGKMFAALVDIRPESPMFGKVETFEFDEKTHKALFIPKGVANSICVTGGKNVEYFYLVDAYYDGKDTKAIAWNDPDLAIPWPVKKPIISKRDKNNPRLRDMFPGKFTPTPKG</sequence>
<dbReference type="AlphaFoldDB" id="A0A0G0W4G8"/>
<dbReference type="Gene3D" id="3.90.25.10">
    <property type="entry name" value="UDP-galactose 4-epimerase, domain 1"/>
    <property type="match status" value="1"/>
</dbReference>
<proteinExistence type="predicted"/>
<feature type="active site" description="Proton donor" evidence="1">
    <location>
        <position position="186"/>
    </location>
</feature>
<evidence type="ECO:0000313" key="4">
    <source>
        <dbReference type="EMBL" id="KKR70147.1"/>
    </source>
</evidence>
<dbReference type="GO" id="GO:0005829">
    <property type="term" value="C:cytosol"/>
    <property type="evidence" value="ECO:0007669"/>
    <property type="project" value="TreeGrafter"/>
</dbReference>
<gene>
    <name evidence="4" type="ORF">UU12_C0028G0001</name>
</gene>
<dbReference type="PATRIC" id="fig|1618563.3.peg.489"/>
<reference evidence="4 5" key="1">
    <citation type="journal article" date="2015" name="Nature">
        <title>rRNA introns, odd ribosomes, and small enigmatic genomes across a large radiation of phyla.</title>
        <authorList>
            <person name="Brown C.T."/>
            <person name="Hug L.A."/>
            <person name="Thomas B.C."/>
            <person name="Sharon I."/>
            <person name="Castelle C.J."/>
            <person name="Singh A."/>
            <person name="Wilkins M.J."/>
            <person name="Williams K.H."/>
            <person name="Banfield J.F."/>
        </authorList>
    </citation>
    <scope>NUCLEOTIDE SEQUENCE [LARGE SCALE GENOMIC DNA]</scope>
</reference>
<dbReference type="InterPro" id="IPR000888">
    <property type="entry name" value="RmlC-like"/>
</dbReference>
<feature type="site" description="Participates in a stacking interaction with the thymidine ring of dTDP-4-oxo-6-deoxyglucose" evidence="2">
    <location>
        <position position="192"/>
    </location>
</feature>
<feature type="active site" description="Proton acceptor" evidence="1">
    <location>
        <position position="119"/>
    </location>
</feature>